<dbReference type="RefSeq" id="WP_236333504.1">
    <property type="nucleotide sequence ID" value="NZ_JAKIJS010000001.1"/>
</dbReference>
<gene>
    <name evidence="2" type="ORF">L2716_08160</name>
</gene>
<dbReference type="InterPro" id="IPR020843">
    <property type="entry name" value="ER"/>
</dbReference>
<dbReference type="Pfam" id="PF08240">
    <property type="entry name" value="ADH_N"/>
    <property type="match status" value="1"/>
</dbReference>
<dbReference type="PANTHER" id="PTHR11695">
    <property type="entry name" value="ALCOHOL DEHYDROGENASE RELATED"/>
    <property type="match status" value="1"/>
</dbReference>
<accession>A0ABS9H0V3</accession>
<dbReference type="Gene3D" id="3.90.180.10">
    <property type="entry name" value="Medium-chain alcohol dehydrogenases, catalytic domain"/>
    <property type="match status" value="1"/>
</dbReference>
<dbReference type="InterPro" id="IPR050700">
    <property type="entry name" value="YIM1/Zinc_Alcohol_DH_Fams"/>
</dbReference>
<evidence type="ECO:0000313" key="2">
    <source>
        <dbReference type="EMBL" id="MCF6137701.1"/>
    </source>
</evidence>
<dbReference type="Gene3D" id="3.40.50.720">
    <property type="entry name" value="NAD(P)-binding Rossmann-like Domain"/>
    <property type="match status" value="1"/>
</dbReference>
<organism evidence="2 3">
    <name type="scientific">Pseudalkalibacillus berkeleyi</name>
    <dbReference type="NCBI Taxonomy" id="1069813"/>
    <lineage>
        <taxon>Bacteria</taxon>
        <taxon>Bacillati</taxon>
        <taxon>Bacillota</taxon>
        <taxon>Bacilli</taxon>
        <taxon>Bacillales</taxon>
        <taxon>Fictibacillaceae</taxon>
        <taxon>Pseudalkalibacillus</taxon>
    </lineage>
</organism>
<dbReference type="Pfam" id="PF13602">
    <property type="entry name" value="ADH_zinc_N_2"/>
    <property type="match status" value="1"/>
</dbReference>
<dbReference type="Proteomes" id="UP001649381">
    <property type="component" value="Unassembled WGS sequence"/>
</dbReference>
<dbReference type="SMART" id="SM00829">
    <property type="entry name" value="PKS_ER"/>
    <property type="match status" value="1"/>
</dbReference>
<comment type="caution">
    <text evidence="2">The sequence shown here is derived from an EMBL/GenBank/DDBJ whole genome shotgun (WGS) entry which is preliminary data.</text>
</comment>
<dbReference type="InterPro" id="IPR013154">
    <property type="entry name" value="ADH-like_N"/>
</dbReference>
<dbReference type="CDD" id="cd08267">
    <property type="entry name" value="MDR1"/>
    <property type="match status" value="1"/>
</dbReference>
<dbReference type="InterPro" id="IPR011032">
    <property type="entry name" value="GroES-like_sf"/>
</dbReference>
<dbReference type="EMBL" id="JAKIJS010000001">
    <property type="protein sequence ID" value="MCF6137701.1"/>
    <property type="molecule type" value="Genomic_DNA"/>
</dbReference>
<keyword evidence="3" id="KW-1185">Reference proteome</keyword>
<reference evidence="2 3" key="1">
    <citation type="submission" date="2022-01" db="EMBL/GenBank/DDBJ databases">
        <title>Alkalihalobacillus sp. EGI L200015, a novel bacterium isolated from a salt lake sediment.</title>
        <authorList>
            <person name="Gao L."/>
            <person name="Fang B.-Z."/>
            <person name="Li W.-J."/>
        </authorList>
    </citation>
    <scope>NUCLEOTIDE SEQUENCE [LARGE SCALE GENOMIC DNA]</scope>
    <source>
        <strain evidence="2 3">KCTC 12718</strain>
    </source>
</reference>
<dbReference type="InterPro" id="IPR036291">
    <property type="entry name" value="NAD(P)-bd_dom_sf"/>
</dbReference>
<name>A0ABS9H0V3_9BACL</name>
<dbReference type="SUPFAM" id="SSF50129">
    <property type="entry name" value="GroES-like"/>
    <property type="match status" value="1"/>
</dbReference>
<protein>
    <submittedName>
        <fullName evidence="2">NAD(P)-dependent alcohol dehydrogenase</fullName>
    </submittedName>
</protein>
<evidence type="ECO:0000313" key="3">
    <source>
        <dbReference type="Proteomes" id="UP001649381"/>
    </source>
</evidence>
<dbReference type="SUPFAM" id="SSF51735">
    <property type="entry name" value="NAD(P)-binding Rossmann-fold domains"/>
    <property type="match status" value="1"/>
</dbReference>
<proteinExistence type="predicted"/>
<evidence type="ECO:0000259" key="1">
    <source>
        <dbReference type="SMART" id="SM00829"/>
    </source>
</evidence>
<feature type="domain" description="Enoyl reductase (ER)" evidence="1">
    <location>
        <begin position="10"/>
        <end position="318"/>
    </location>
</feature>
<dbReference type="PANTHER" id="PTHR11695:SF648">
    <property type="entry name" value="ZINC-BINDING OXIDOREDUCTASE"/>
    <property type="match status" value="1"/>
</dbReference>
<sequence>MKVITYTKYGSPDVLQLEEVDQPTVNENEILIKVYATTVSSGDSRMRNGNRKSLPLWPISKIAIGLRKPKRTTLGMDFAGEIEAVGSHVTLFQKGDQVYGSYGGTYAEYISMRENGPVAIKPDNMSFEEAASVPFGALSALAFLRKGKIESGQNVLIYGASGSLGTYAIQLAKYFGANVTGVCSTSNVELVRSLGADQVIDYTHEDFTANEMEYDLIFDTVGKIAFSHSRKSLKQNGIFVTAVMNYREVFQILWTSKIGSKKIISGLSGSSTEDLMFLKDLIEAGTVKTVIDRSYPMEQIAEAHDYVDKGHKKGNVVITY</sequence>